<reference evidence="3 4" key="1">
    <citation type="journal article" date="2018" name="Nat. Ecol. Evol.">
        <title>Pezizomycetes genomes reveal the molecular basis of ectomycorrhizal truffle lifestyle.</title>
        <authorList>
            <person name="Murat C."/>
            <person name="Payen T."/>
            <person name="Noel B."/>
            <person name="Kuo A."/>
            <person name="Morin E."/>
            <person name="Chen J."/>
            <person name="Kohler A."/>
            <person name="Krizsan K."/>
            <person name="Balestrini R."/>
            <person name="Da Silva C."/>
            <person name="Montanini B."/>
            <person name="Hainaut M."/>
            <person name="Levati E."/>
            <person name="Barry K.W."/>
            <person name="Belfiori B."/>
            <person name="Cichocki N."/>
            <person name="Clum A."/>
            <person name="Dockter R.B."/>
            <person name="Fauchery L."/>
            <person name="Guy J."/>
            <person name="Iotti M."/>
            <person name="Le Tacon F."/>
            <person name="Lindquist E.A."/>
            <person name="Lipzen A."/>
            <person name="Malagnac F."/>
            <person name="Mello A."/>
            <person name="Molinier V."/>
            <person name="Miyauchi S."/>
            <person name="Poulain J."/>
            <person name="Riccioni C."/>
            <person name="Rubini A."/>
            <person name="Sitrit Y."/>
            <person name="Splivallo R."/>
            <person name="Traeger S."/>
            <person name="Wang M."/>
            <person name="Zifcakova L."/>
            <person name="Wipf D."/>
            <person name="Zambonelli A."/>
            <person name="Paolocci F."/>
            <person name="Nowrousian M."/>
            <person name="Ottonello S."/>
            <person name="Baldrian P."/>
            <person name="Spatafora J.W."/>
            <person name="Henrissat B."/>
            <person name="Nagy L.G."/>
            <person name="Aury J.M."/>
            <person name="Wincker P."/>
            <person name="Grigoriev I.V."/>
            <person name="Bonfante P."/>
            <person name="Martin F.M."/>
        </authorList>
    </citation>
    <scope>NUCLEOTIDE SEQUENCE [LARGE SCALE GENOMIC DNA]</scope>
    <source>
        <strain evidence="3 4">CCBAS932</strain>
    </source>
</reference>
<gene>
    <name evidence="3" type="ORF">P167DRAFT_603047</name>
</gene>
<feature type="compositionally biased region" description="Acidic residues" evidence="1">
    <location>
        <begin position="36"/>
        <end position="48"/>
    </location>
</feature>
<dbReference type="PANTHER" id="PTHR14689:SF0">
    <property type="entry name" value="COILED-COIL DOMAIN-CONTAINING PROTEIN 82"/>
    <property type="match status" value="1"/>
</dbReference>
<keyword evidence="4" id="KW-1185">Reference proteome</keyword>
<name>A0A3N4LDD3_9PEZI</name>
<evidence type="ECO:0000313" key="3">
    <source>
        <dbReference type="EMBL" id="RPB15985.1"/>
    </source>
</evidence>
<evidence type="ECO:0000313" key="4">
    <source>
        <dbReference type="Proteomes" id="UP000277580"/>
    </source>
</evidence>
<sequence length="436" mass="49629">MVVSEDDDEDTPRPKRARRENNGNGKGRGKAREPIEIDSDYGDDEGESEAVTTSARKRKYKGKERAPVVELDEEEEEDLKEDLAFIAPKRQVLSTRTRNAGSAPKLTPFQRKLKELKAKRAGITVITDSESSESPRAALYDTETSDASGEEVPEEEGDEEEEGPRYPRADDDLDNESWIISDDEDATALGHPDNQVPIEYTHRSHQPPRENFKVVCLWMVQCLLNPSFPIDDPISQFAITALDRRLESMGGSVLQSAAWRPEFVRAMRARPDFHSRDCSEGPNGPTCEACHIKGRAATYVVYFTGARYDHETLDDLSPSDAEDSEDSAGLEIPPESKVFFVGRYCHERAKLTHMFMHWKKSLRVAMEFALRGLGYFDERWQNKAAKMSVEERTRWANQVTEDLEPEIRGLWYDLKRSMTEAETNMANQRRGGFWLK</sequence>
<feature type="region of interest" description="Disordered" evidence="1">
    <location>
        <begin position="125"/>
        <end position="174"/>
    </location>
</feature>
<dbReference type="OrthoDB" id="5391430at2759"/>
<protein>
    <recommendedName>
        <fullName evidence="2">DUF4211 domain-containing protein</fullName>
    </recommendedName>
</protein>
<feature type="region of interest" description="Disordered" evidence="1">
    <location>
        <begin position="1"/>
        <end position="78"/>
    </location>
</feature>
<accession>A0A3N4LDD3</accession>
<feature type="compositionally biased region" description="Acidic residues" evidence="1">
    <location>
        <begin position="148"/>
        <end position="162"/>
    </location>
</feature>
<dbReference type="InterPro" id="IPR025451">
    <property type="entry name" value="DUF4211"/>
</dbReference>
<dbReference type="Pfam" id="PF13926">
    <property type="entry name" value="DUF4211"/>
    <property type="match status" value="1"/>
</dbReference>
<dbReference type="GO" id="GO:0005634">
    <property type="term" value="C:nucleus"/>
    <property type="evidence" value="ECO:0007669"/>
    <property type="project" value="TreeGrafter"/>
</dbReference>
<feature type="compositionally biased region" description="Acidic residues" evidence="1">
    <location>
        <begin position="1"/>
        <end position="10"/>
    </location>
</feature>
<evidence type="ECO:0000259" key="2">
    <source>
        <dbReference type="Pfam" id="PF13926"/>
    </source>
</evidence>
<feature type="domain" description="DUF4211" evidence="2">
    <location>
        <begin position="179"/>
        <end position="313"/>
    </location>
</feature>
<dbReference type="STRING" id="1392247.A0A3N4LDD3"/>
<evidence type="ECO:0000256" key="1">
    <source>
        <dbReference type="SAM" id="MobiDB-lite"/>
    </source>
</evidence>
<dbReference type="InParanoid" id="A0A3N4LDD3"/>
<dbReference type="EMBL" id="ML119111">
    <property type="protein sequence ID" value="RPB15985.1"/>
    <property type="molecule type" value="Genomic_DNA"/>
</dbReference>
<proteinExistence type="predicted"/>
<dbReference type="PANTHER" id="PTHR14689">
    <property type="entry name" value="PHORBOL-ESTER_DAG-TYPE DOMAIN-CONTAINING PROTEIN"/>
    <property type="match status" value="1"/>
</dbReference>
<dbReference type="AlphaFoldDB" id="A0A3N4LDD3"/>
<organism evidence="3 4">
    <name type="scientific">Morchella conica CCBAS932</name>
    <dbReference type="NCBI Taxonomy" id="1392247"/>
    <lineage>
        <taxon>Eukaryota</taxon>
        <taxon>Fungi</taxon>
        <taxon>Dikarya</taxon>
        <taxon>Ascomycota</taxon>
        <taxon>Pezizomycotina</taxon>
        <taxon>Pezizomycetes</taxon>
        <taxon>Pezizales</taxon>
        <taxon>Morchellaceae</taxon>
        <taxon>Morchella</taxon>
    </lineage>
</organism>
<dbReference type="Proteomes" id="UP000277580">
    <property type="component" value="Unassembled WGS sequence"/>
</dbReference>